<name>A0A1X7UYS8_AMPQE</name>
<organism evidence="8">
    <name type="scientific">Amphimedon queenslandica</name>
    <name type="common">Sponge</name>
    <dbReference type="NCBI Taxonomy" id="400682"/>
    <lineage>
        <taxon>Eukaryota</taxon>
        <taxon>Metazoa</taxon>
        <taxon>Porifera</taxon>
        <taxon>Demospongiae</taxon>
        <taxon>Heteroscleromorpha</taxon>
        <taxon>Haplosclerida</taxon>
        <taxon>Niphatidae</taxon>
        <taxon>Amphimedon</taxon>
    </lineage>
</organism>
<feature type="zinc finger region" description="TRAF-type" evidence="4">
    <location>
        <begin position="179"/>
        <end position="226"/>
    </location>
</feature>
<proteinExistence type="predicted"/>
<dbReference type="SUPFAM" id="SSF49599">
    <property type="entry name" value="TRAF domain-like"/>
    <property type="match status" value="1"/>
</dbReference>
<dbReference type="OrthoDB" id="8062037at2759"/>
<evidence type="ECO:0000259" key="7">
    <source>
        <dbReference type="PROSITE" id="PS50145"/>
    </source>
</evidence>
<dbReference type="SMART" id="SM00184">
    <property type="entry name" value="RING"/>
    <property type="match status" value="1"/>
</dbReference>
<feature type="domain" description="TRAF-type" evidence="7">
    <location>
        <begin position="116"/>
        <end position="169"/>
    </location>
</feature>
<dbReference type="EnsemblMetazoa" id="Aqu2.1.32674_001">
    <property type="protein sequence ID" value="Aqu2.1.32674_001"/>
    <property type="gene ID" value="Aqu2.1.32674"/>
</dbReference>
<keyword evidence="2 4" id="KW-0863">Zinc-finger</keyword>
<accession>A0A1X7UYS8</accession>
<dbReference type="GO" id="GO:0008270">
    <property type="term" value="F:zinc ion binding"/>
    <property type="evidence" value="ECO:0007669"/>
    <property type="project" value="UniProtKB-KW"/>
</dbReference>
<dbReference type="InterPro" id="IPR001293">
    <property type="entry name" value="Znf_TRAF"/>
</dbReference>
<feature type="coiled-coil region" evidence="5">
    <location>
        <begin position="252"/>
        <end position="293"/>
    </location>
</feature>
<dbReference type="InterPro" id="IPR013083">
    <property type="entry name" value="Znf_RING/FYVE/PHD"/>
</dbReference>
<dbReference type="AlphaFoldDB" id="A0A1X7UYS8"/>
<dbReference type="InterPro" id="IPR017907">
    <property type="entry name" value="Znf_RING_CS"/>
</dbReference>
<evidence type="ECO:0000256" key="2">
    <source>
        <dbReference type="ARBA" id="ARBA00022771"/>
    </source>
</evidence>
<dbReference type="PANTHER" id="PTHR10131">
    <property type="entry name" value="TNF RECEPTOR ASSOCIATED FACTOR"/>
    <property type="match status" value="1"/>
</dbReference>
<dbReference type="PROSITE" id="PS50145">
    <property type="entry name" value="ZF_TRAF"/>
    <property type="match status" value="2"/>
</dbReference>
<keyword evidence="1 4" id="KW-0479">Metal-binding</keyword>
<dbReference type="Pfam" id="PF13923">
    <property type="entry name" value="zf-C3HC4_2"/>
    <property type="match status" value="1"/>
</dbReference>
<dbReference type="Pfam" id="PF02176">
    <property type="entry name" value="zf-TRAF"/>
    <property type="match status" value="2"/>
</dbReference>
<evidence type="ECO:0000256" key="4">
    <source>
        <dbReference type="PROSITE-ProRule" id="PRU00207"/>
    </source>
</evidence>
<keyword evidence="3 4" id="KW-0862">Zinc</keyword>
<evidence type="ECO:0000313" key="8">
    <source>
        <dbReference type="EnsemblMetazoa" id="Aqu2.1.32674_001"/>
    </source>
</evidence>
<evidence type="ECO:0008006" key="9">
    <source>
        <dbReference type="Google" id="ProtNLM"/>
    </source>
</evidence>
<dbReference type="PANTHER" id="PTHR10131:SF94">
    <property type="entry name" value="TNF RECEPTOR-ASSOCIATED FACTOR 4"/>
    <property type="match status" value="1"/>
</dbReference>
<feature type="domain" description="TRAF-type" evidence="7">
    <location>
        <begin position="179"/>
        <end position="226"/>
    </location>
</feature>
<keyword evidence="5" id="KW-0175">Coiled coil</keyword>
<evidence type="ECO:0000256" key="5">
    <source>
        <dbReference type="SAM" id="Coils"/>
    </source>
</evidence>
<dbReference type="PROSITE" id="PS00518">
    <property type="entry name" value="ZF_RING_1"/>
    <property type="match status" value="1"/>
</dbReference>
<feature type="domain" description="RING-type" evidence="6">
    <location>
        <begin position="36"/>
        <end position="75"/>
    </location>
</feature>
<evidence type="ECO:0000256" key="1">
    <source>
        <dbReference type="ARBA" id="ARBA00022723"/>
    </source>
</evidence>
<dbReference type="InParanoid" id="A0A1X7UYS8"/>
<dbReference type="PROSITE" id="PS50089">
    <property type="entry name" value="ZF_RING_2"/>
    <property type="match status" value="1"/>
</dbReference>
<dbReference type="Gene3D" id="3.30.40.10">
    <property type="entry name" value="Zinc/RING finger domain, C3HC4 (zinc finger)"/>
    <property type="match status" value="3"/>
</dbReference>
<protein>
    <recommendedName>
        <fullName evidence="9">RING-type domain-containing protein</fullName>
    </recommendedName>
</protein>
<reference evidence="8" key="1">
    <citation type="submission" date="2017-05" db="UniProtKB">
        <authorList>
            <consortium name="EnsemblMetazoa"/>
        </authorList>
    </citation>
    <scope>IDENTIFICATION</scope>
</reference>
<evidence type="ECO:0000256" key="3">
    <source>
        <dbReference type="ARBA" id="ARBA00022833"/>
    </source>
</evidence>
<dbReference type="SUPFAM" id="SSF57850">
    <property type="entry name" value="RING/U-box"/>
    <property type="match status" value="1"/>
</dbReference>
<feature type="zinc finger region" description="TRAF-type" evidence="4">
    <location>
        <begin position="116"/>
        <end position="169"/>
    </location>
</feature>
<evidence type="ECO:0000259" key="6">
    <source>
        <dbReference type="PROSITE" id="PS50089"/>
    </source>
</evidence>
<sequence>LWSDGWALHSLNIMSCFSKEDLSFVKELPDHVQLECPICLHILTDPHLVTCCGHNFCGSCIEKIKARNGPCPMCKEKEYQSFIDKKCSRIINGLEVYCSNKEKGCQWKGELKNMSTHLNKEKREGECQYEKVKCQYEECQERMQRRYLKRHKDKECPQRPFECEHCGEEGTFLSITKDHYKECCWYPVTCPRGCASTTMPRFNLEYHIDNKCPLEPVDCVFSWAGCNDKPLRKDVDKHTADTKHMTLLAAACGQLKIESEQVKKENEKIKEENRKITEENKKMKKEVRAIKAKVKENFEDRICYPDSYPSLPIKIKSGSKAVHFYTGASGRHMSARVIAAETICRNIVLLLLAFHEGKHDRYNPKLPNLSIKYHFQGKELKDPFKVLDDTEAADKLLPDDVLDTITGIDDIPSGVITRDIVYTTCITICLD</sequence>
<dbReference type="InterPro" id="IPR001841">
    <property type="entry name" value="Znf_RING"/>
</dbReference>